<dbReference type="EMBL" id="CP013652">
    <property type="protein sequence ID" value="ALS23177.1"/>
    <property type="molecule type" value="Genomic_DNA"/>
</dbReference>
<dbReference type="AlphaFoldDB" id="A0A0U2UA62"/>
<keyword evidence="3 6" id="KW-0808">Transferase</keyword>
<dbReference type="Gene3D" id="3.40.50.150">
    <property type="entry name" value="Vaccinia Virus protein VP39"/>
    <property type="match status" value="1"/>
</dbReference>
<evidence type="ECO:0000256" key="2">
    <source>
        <dbReference type="ARBA" id="ARBA00022603"/>
    </source>
</evidence>
<keyword evidence="5" id="KW-0680">Restriction system</keyword>
<name>A0A0U2UA62_9BACL</name>
<dbReference type="GO" id="GO:0003677">
    <property type="term" value="F:DNA binding"/>
    <property type="evidence" value="ECO:0007669"/>
    <property type="project" value="TreeGrafter"/>
</dbReference>
<evidence type="ECO:0000256" key="4">
    <source>
        <dbReference type="ARBA" id="ARBA00022691"/>
    </source>
</evidence>
<evidence type="ECO:0000256" key="3">
    <source>
        <dbReference type="ARBA" id="ARBA00022679"/>
    </source>
</evidence>
<comment type="similarity">
    <text evidence="6 7">Belongs to the class I-like SAM-binding methyltransferase superfamily. C5-methyltransferase family.</text>
</comment>
<evidence type="ECO:0000256" key="5">
    <source>
        <dbReference type="ARBA" id="ARBA00022747"/>
    </source>
</evidence>
<sequence>MLPWKYSKICRISFEEGLKMNNKPTIFSFFSGAGFLDLGFEKSGYNMAFVNEYHRPFMETYIHSRRILKIDEPKFGYHLRDISEFTQEPERRKFAELISEARKSSELVGFIGGPPCPDFSVGGKNKGHEGDNGKLTRTYVELICQQKPDFFLLENVKGLWRTKKHRVFYEEMKTKLHNEGYLTTERLINAIEYGVPQQRERIILIGFQKTVLNDLGFHPTQNETLSDIFPWEKHIKYKLEDIAAMPWIQTTPFVEESEMPIPEGIPEELTVEYWFRKNDVYNHPNAEMYFTPRAGLVKFQSIPEGDDSKKSYKRLHRWRYSPTAAYGNNEVHLHPYKARRLSVAEALAIQSLPKEFTLPQNITLSDAFKTVGNGVPYLASKGIAETILDFLKVRIDETNCLEHSV</sequence>
<organism evidence="8 9">
    <name type="scientific">Paenibacillus naphthalenovorans</name>
    <dbReference type="NCBI Taxonomy" id="162209"/>
    <lineage>
        <taxon>Bacteria</taxon>
        <taxon>Bacillati</taxon>
        <taxon>Bacillota</taxon>
        <taxon>Bacilli</taxon>
        <taxon>Bacillales</taxon>
        <taxon>Paenibacillaceae</taxon>
        <taxon>Paenibacillus</taxon>
    </lineage>
</organism>
<dbReference type="SUPFAM" id="SSF53335">
    <property type="entry name" value="S-adenosyl-L-methionine-dependent methyltransferases"/>
    <property type="match status" value="1"/>
</dbReference>
<dbReference type="KEGG" id="pnp:IJ22_28040"/>
<dbReference type="REBASE" id="134208">
    <property type="entry name" value="M.Pna32ORF28040P"/>
</dbReference>
<protein>
    <recommendedName>
        <fullName evidence="1">DNA (cytosine-5-)-methyltransferase</fullName>
        <ecNumber evidence="1">2.1.1.37</ecNumber>
    </recommendedName>
</protein>
<dbReference type="PRINTS" id="PR00105">
    <property type="entry name" value="C5METTRFRASE"/>
</dbReference>
<dbReference type="InterPro" id="IPR050390">
    <property type="entry name" value="C5-Methyltransferase"/>
</dbReference>
<keyword evidence="2 6" id="KW-0489">Methyltransferase</keyword>
<dbReference type="PROSITE" id="PS51679">
    <property type="entry name" value="SAM_MT_C5"/>
    <property type="match status" value="1"/>
</dbReference>
<dbReference type="PATRIC" id="fig|162209.4.peg.2988"/>
<dbReference type="Proteomes" id="UP000061660">
    <property type="component" value="Chromosome"/>
</dbReference>
<dbReference type="InterPro" id="IPR029063">
    <property type="entry name" value="SAM-dependent_MTases_sf"/>
</dbReference>
<keyword evidence="4 6" id="KW-0949">S-adenosyl-L-methionine</keyword>
<evidence type="ECO:0000313" key="8">
    <source>
        <dbReference type="EMBL" id="ALS23177.1"/>
    </source>
</evidence>
<dbReference type="EC" id="2.1.1.37" evidence="1"/>
<dbReference type="STRING" id="162209.IJ22_28040"/>
<proteinExistence type="inferred from homology"/>
<dbReference type="PANTHER" id="PTHR10629">
    <property type="entry name" value="CYTOSINE-SPECIFIC METHYLTRANSFERASE"/>
    <property type="match status" value="1"/>
</dbReference>
<dbReference type="GO" id="GO:0003886">
    <property type="term" value="F:DNA (cytosine-5-)-methyltransferase activity"/>
    <property type="evidence" value="ECO:0007669"/>
    <property type="project" value="UniProtKB-EC"/>
</dbReference>
<reference evidence="9" key="1">
    <citation type="submission" date="2015-12" db="EMBL/GenBank/DDBJ databases">
        <title>Complete genome sequences of two moderately thermophilic Paenibacillus species.</title>
        <authorList>
            <person name="Butler R.III."/>
            <person name="Wang J."/>
            <person name="Stark B.C."/>
            <person name="Pombert J.-F."/>
        </authorList>
    </citation>
    <scope>NUCLEOTIDE SEQUENCE [LARGE SCALE GENOMIC DNA]</scope>
    <source>
        <strain evidence="9">32O-Y</strain>
    </source>
</reference>
<keyword evidence="9" id="KW-1185">Reference proteome</keyword>
<dbReference type="GO" id="GO:0032259">
    <property type="term" value="P:methylation"/>
    <property type="evidence" value="ECO:0007669"/>
    <property type="project" value="UniProtKB-KW"/>
</dbReference>
<dbReference type="Pfam" id="PF00145">
    <property type="entry name" value="DNA_methylase"/>
    <property type="match status" value="1"/>
</dbReference>
<evidence type="ECO:0000256" key="7">
    <source>
        <dbReference type="RuleBase" id="RU000416"/>
    </source>
</evidence>
<dbReference type="Gene3D" id="3.90.120.10">
    <property type="entry name" value="DNA Methylase, subunit A, domain 2"/>
    <property type="match status" value="1"/>
</dbReference>
<dbReference type="InterPro" id="IPR001525">
    <property type="entry name" value="C5_MeTfrase"/>
</dbReference>
<dbReference type="NCBIfam" id="TIGR00675">
    <property type="entry name" value="dcm"/>
    <property type="match status" value="1"/>
</dbReference>
<evidence type="ECO:0000256" key="1">
    <source>
        <dbReference type="ARBA" id="ARBA00011975"/>
    </source>
</evidence>
<feature type="active site" evidence="6">
    <location>
        <position position="116"/>
    </location>
</feature>
<gene>
    <name evidence="8" type="ORF">IJ22_28040</name>
</gene>
<dbReference type="GO" id="GO:0009307">
    <property type="term" value="P:DNA restriction-modification system"/>
    <property type="evidence" value="ECO:0007669"/>
    <property type="project" value="UniProtKB-KW"/>
</dbReference>
<dbReference type="GO" id="GO:0044027">
    <property type="term" value="P:negative regulation of gene expression via chromosomal CpG island methylation"/>
    <property type="evidence" value="ECO:0007669"/>
    <property type="project" value="TreeGrafter"/>
</dbReference>
<evidence type="ECO:0000256" key="6">
    <source>
        <dbReference type="PROSITE-ProRule" id="PRU01016"/>
    </source>
</evidence>
<dbReference type="PANTHER" id="PTHR10629:SF52">
    <property type="entry name" value="DNA (CYTOSINE-5)-METHYLTRANSFERASE 1"/>
    <property type="match status" value="1"/>
</dbReference>
<accession>A0A0U2UA62</accession>
<reference evidence="8 9" key="2">
    <citation type="journal article" date="2016" name="Genome Announc.">
        <title>Complete Genome Sequences of Two Interactive Moderate Thermophiles, Paenibacillus napthalenovorans 32O-Y and Paenibacillus sp. 32O-W.</title>
        <authorList>
            <person name="Butler R.R.III."/>
            <person name="Wang J."/>
            <person name="Stark B.C."/>
            <person name="Pombert J.F."/>
        </authorList>
    </citation>
    <scope>NUCLEOTIDE SEQUENCE [LARGE SCALE GENOMIC DNA]</scope>
    <source>
        <strain evidence="8 9">32O-Y</strain>
    </source>
</reference>
<evidence type="ECO:0000313" key="9">
    <source>
        <dbReference type="Proteomes" id="UP000061660"/>
    </source>
</evidence>